<dbReference type="GeneID" id="112271167"/>
<reference evidence="3" key="3">
    <citation type="submission" date="2018-08" db="UniProtKB">
        <authorList>
            <consortium name="EnsemblPlants"/>
        </authorList>
    </citation>
    <scope>IDENTIFICATION</scope>
    <source>
        <strain evidence="3">cv. Bd21</strain>
    </source>
</reference>
<dbReference type="PANTHER" id="PTHR33186:SF18">
    <property type="entry name" value="OS10G0136150 PROTEIN"/>
    <property type="match status" value="1"/>
</dbReference>
<reference evidence="2" key="2">
    <citation type="submission" date="2017-06" db="EMBL/GenBank/DDBJ databases">
        <title>WGS assembly of Brachypodium distachyon.</title>
        <authorList>
            <consortium name="The International Brachypodium Initiative"/>
            <person name="Lucas S."/>
            <person name="Harmon-Smith M."/>
            <person name="Lail K."/>
            <person name="Tice H."/>
            <person name="Grimwood J."/>
            <person name="Bruce D."/>
            <person name="Barry K."/>
            <person name="Shu S."/>
            <person name="Lindquist E."/>
            <person name="Wang M."/>
            <person name="Pitluck S."/>
            <person name="Vogel J.P."/>
            <person name="Garvin D.F."/>
            <person name="Mockler T.C."/>
            <person name="Schmutz J."/>
            <person name="Rokhsar D."/>
            <person name="Bevan M.W."/>
        </authorList>
    </citation>
    <scope>NUCLEOTIDE SEQUENCE</scope>
    <source>
        <strain evidence="2">Bd21</strain>
    </source>
</reference>
<feature type="domain" description="F-box protein AT5G49610-like beta-propeller" evidence="1">
    <location>
        <begin position="105"/>
        <end position="260"/>
    </location>
</feature>
<dbReference type="OrthoDB" id="608133at2759"/>
<dbReference type="PANTHER" id="PTHR33186">
    <property type="entry name" value="OS10G0136150 PROTEIN-RELATED"/>
    <property type="match status" value="1"/>
</dbReference>
<reference evidence="2 3" key="1">
    <citation type="journal article" date="2010" name="Nature">
        <title>Genome sequencing and analysis of the model grass Brachypodium distachyon.</title>
        <authorList>
            <consortium name="International Brachypodium Initiative"/>
        </authorList>
    </citation>
    <scope>NUCLEOTIDE SEQUENCE [LARGE SCALE GENOMIC DNA]</scope>
    <source>
        <strain evidence="2">Bd21</strain>
        <strain evidence="3">cv. Bd21</strain>
    </source>
</reference>
<evidence type="ECO:0000259" key="1">
    <source>
        <dbReference type="Pfam" id="PF23635"/>
    </source>
</evidence>
<dbReference type="RefSeq" id="XP_024316005.1">
    <property type="nucleotide sequence ID" value="XM_024460237.1"/>
</dbReference>
<keyword evidence="4" id="KW-1185">Reference proteome</keyword>
<name>A0A0Q3ME73_BRADI</name>
<dbReference type="AlphaFoldDB" id="A0A0Q3ME73"/>
<dbReference type="InterPro" id="IPR056594">
    <property type="entry name" value="AT5G49610-like_b-prop"/>
</dbReference>
<gene>
    <name evidence="3" type="primary">LOC112271167</name>
    <name evidence="2" type="ORF">BRADI_2g02920v3</name>
</gene>
<dbReference type="EMBL" id="CM000881">
    <property type="protein sequence ID" value="KQK02662.1"/>
    <property type="molecule type" value="Genomic_DNA"/>
</dbReference>
<dbReference type="Proteomes" id="UP000008810">
    <property type="component" value="Chromosome 2"/>
</dbReference>
<proteinExistence type="predicted"/>
<evidence type="ECO:0000313" key="4">
    <source>
        <dbReference type="Proteomes" id="UP000008810"/>
    </source>
</evidence>
<dbReference type="Gramene" id="KQK02662">
    <property type="protein sequence ID" value="KQK02662"/>
    <property type="gene ID" value="BRADI_2g02920v3"/>
</dbReference>
<evidence type="ECO:0000313" key="3">
    <source>
        <dbReference type="EnsemblPlants" id="KQK02662"/>
    </source>
</evidence>
<dbReference type="Pfam" id="PF23635">
    <property type="entry name" value="Beta-prop_AT5G49610-like"/>
    <property type="match status" value="1"/>
</dbReference>
<evidence type="ECO:0000313" key="2">
    <source>
        <dbReference type="EMBL" id="KQK02662.1"/>
    </source>
</evidence>
<organism evidence="2">
    <name type="scientific">Brachypodium distachyon</name>
    <name type="common">Purple false brome</name>
    <name type="synonym">Trachynia distachya</name>
    <dbReference type="NCBI Taxonomy" id="15368"/>
    <lineage>
        <taxon>Eukaryota</taxon>
        <taxon>Viridiplantae</taxon>
        <taxon>Streptophyta</taxon>
        <taxon>Embryophyta</taxon>
        <taxon>Tracheophyta</taxon>
        <taxon>Spermatophyta</taxon>
        <taxon>Magnoliopsida</taxon>
        <taxon>Liliopsida</taxon>
        <taxon>Poales</taxon>
        <taxon>Poaceae</taxon>
        <taxon>BOP clade</taxon>
        <taxon>Pooideae</taxon>
        <taxon>Stipodae</taxon>
        <taxon>Brachypodieae</taxon>
        <taxon>Brachypodium</taxon>
    </lineage>
</organism>
<accession>A0A0Q3ME73</accession>
<dbReference type="ExpressionAtlas" id="A0A0Q3ME73">
    <property type="expression patterns" value="baseline"/>
</dbReference>
<sequence>MCSGAATVASSSIARRRKRSLCASPSPAGSAAWPFHRSSRMAFTTGRCSVPPATRAMCTAAATRAPLRWSCCACPKKIIEPSPAFTLQRLASCKLYARYDCGYPSILVGDALYWLDMSNGMLEFDLDGQSISVITGPPMTDDFCHGSIQIIKAEDGVVGLASFSYPSIQIWQRKVNCNGVATWLVCKTVDLHNIIGLPPQLDERDSGMETILGYAEDTNDILIYVHSSVYTVQLKSMQPKKLHETHHVMDYHPFTSFYTPGEDWLLEFYLSLSHCINVVGTQQCLYVIWKRRLTKCVPLSS</sequence>
<dbReference type="EnsemblPlants" id="KQK02662">
    <property type="protein sequence ID" value="KQK02662"/>
    <property type="gene ID" value="BRADI_2g02920v3"/>
</dbReference>
<protein>
    <recommendedName>
        <fullName evidence="1">F-box protein AT5G49610-like beta-propeller domain-containing protein</fullName>
    </recommendedName>
</protein>